<proteinExistence type="predicted"/>
<reference evidence="2 3" key="1">
    <citation type="submission" date="2015-11" db="EMBL/GenBank/DDBJ databases">
        <title>Genomes and virulence difference between two physiological races of Phytophthora nicotianae.</title>
        <authorList>
            <person name="Liu H."/>
            <person name="Ma X."/>
            <person name="Yu H."/>
            <person name="Fang D."/>
            <person name="Li Y."/>
            <person name="Wang X."/>
            <person name="Wang W."/>
            <person name="Dong Y."/>
            <person name="Xiao B."/>
        </authorList>
    </citation>
    <scope>NUCLEOTIDE SEQUENCE [LARGE SCALE GENOMIC DNA]</scope>
    <source>
        <strain evidence="3">race 1</strain>
    </source>
</reference>
<evidence type="ECO:0000313" key="3">
    <source>
        <dbReference type="Proteomes" id="UP000054636"/>
    </source>
</evidence>
<sequence length="176" mass="19270">MIPRSPQDTSIAAVQTYPLKVAIRPIRTLGVTLAVTLVMIWIVMVFAFVDIDLASFDTEEKNEDQRKELLDYYNSVSGSIANAVEKFIGITLEAVIAVGMLSFATEFTVYDYRFRCSRYAVVLVTAAIGYLISSELSALNVHVIPSRVTIRMAADDMVLPTSVIAMVAEDGILAPA</sequence>
<keyword evidence="1" id="KW-1133">Transmembrane helix</keyword>
<feature type="transmembrane region" description="Helical" evidence="1">
    <location>
        <begin position="87"/>
        <end position="104"/>
    </location>
</feature>
<dbReference type="AlphaFoldDB" id="A0A0W8CBX8"/>
<organism evidence="2 3">
    <name type="scientific">Phytophthora nicotianae</name>
    <name type="common">Potato buckeye rot agent</name>
    <name type="synonym">Phytophthora parasitica</name>
    <dbReference type="NCBI Taxonomy" id="4792"/>
    <lineage>
        <taxon>Eukaryota</taxon>
        <taxon>Sar</taxon>
        <taxon>Stramenopiles</taxon>
        <taxon>Oomycota</taxon>
        <taxon>Peronosporomycetes</taxon>
        <taxon>Peronosporales</taxon>
        <taxon>Peronosporaceae</taxon>
        <taxon>Phytophthora</taxon>
    </lineage>
</organism>
<dbReference type="EMBL" id="LNFP01003257">
    <property type="protein sequence ID" value="KUF81579.1"/>
    <property type="molecule type" value="Genomic_DNA"/>
</dbReference>
<accession>A0A0W8CBX8</accession>
<protein>
    <submittedName>
        <fullName evidence="2">Uncharacterized protein</fullName>
    </submittedName>
</protein>
<evidence type="ECO:0000313" key="2">
    <source>
        <dbReference type="EMBL" id="KUF81579.1"/>
    </source>
</evidence>
<gene>
    <name evidence="2" type="ORF">AM588_10000271</name>
</gene>
<name>A0A0W8CBX8_PHYNI</name>
<dbReference type="Proteomes" id="UP000054636">
    <property type="component" value="Unassembled WGS sequence"/>
</dbReference>
<evidence type="ECO:0000256" key="1">
    <source>
        <dbReference type="SAM" id="Phobius"/>
    </source>
</evidence>
<feature type="transmembrane region" description="Helical" evidence="1">
    <location>
        <begin position="116"/>
        <end position="133"/>
    </location>
</feature>
<comment type="caution">
    <text evidence="2">The sequence shown here is derived from an EMBL/GenBank/DDBJ whole genome shotgun (WGS) entry which is preliminary data.</text>
</comment>
<keyword evidence="1" id="KW-0812">Transmembrane</keyword>
<feature type="transmembrane region" description="Helical" evidence="1">
    <location>
        <begin position="29"/>
        <end position="49"/>
    </location>
</feature>
<keyword evidence="1" id="KW-0472">Membrane</keyword>